<dbReference type="OrthoDB" id="9916053at2"/>
<sequence>MNFFTHNLSVDFRKTTLLFIFLLCSIISCSPKPKVETNEIAEPSKPLSRKLERSILSSSKKYELQIYSSENPGCSDQPSSAYDGDSIKRAMLCEFRIVDMGDKKVKYEVSLSEDKKSDAELFQIDPKKSTELARFMITGDTGFISEIPNIIIYTADSKIKFNLDSESMISTESRK</sequence>
<organism evidence="1 2">
    <name type="scientific">Leptospira koniambonensis</name>
    <dbReference type="NCBI Taxonomy" id="2484950"/>
    <lineage>
        <taxon>Bacteria</taxon>
        <taxon>Pseudomonadati</taxon>
        <taxon>Spirochaetota</taxon>
        <taxon>Spirochaetia</taxon>
        <taxon>Leptospirales</taxon>
        <taxon>Leptospiraceae</taxon>
        <taxon>Leptospira</taxon>
    </lineage>
</organism>
<protein>
    <submittedName>
        <fullName evidence="1">Uncharacterized protein</fullName>
    </submittedName>
</protein>
<evidence type="ECO:0000313" key="1">
    <source>
        <dbReference type="EMBL" id="TGL35220.1"/>
    </source>
</evidence>
<keyword evidence="2" id="KW-1185">Reference proteome</keyword>
<dbReference type="AlphaFoldDB" id="A0A4R9J981"/>
<dbReference type="RefSeq" id="WP_135615405.1">
    <property type="nucleotide sequence ID" value="NZ_RQFY01000004.1"/>
</dbReference>
<name>A0A4R9J981_9LEPT</name>
<reference evidence="1" key="1">
    <citation type="journal article" date="2019" name="PLoS Negl. Trop. Dis.">
        <title>Revisiting the worldwide diversity of Leptospira species in the environment.</title>
        <authorList>
            <person name="Vincent A.T."/>
            <person name="Schiettekatte O."/>
            <person name="Bourhy P."/>
            <person name="Veyrier F.J."/>
            <person name="Picardeau M."/>
        </authorList>
    </citation>
    <scope>NUCLEOTIDE SEQUENCE [LARGE SCALE GENOMIC DNA]</scope>
    <source>
        <strain evidence="1">201800265</strain>
    </source>
</reference>
<accession>A0A4R9J981</accession>
<dbReference type="Proteomes" id="UP000297871">
    <property type="component" value="Unassembled WGS sequence"/>
</dbReference>
<comment type="caution">
    <text evidence="1">The sequence shown here is derived from an EMBL/GenBank/DDBJ whole genome shotgun (WGS) entry which is preliminary data.</text>
</comment>
<dbReference type="EMBL" id="RQFY01000004">
    <property type="protein sequence ID" value="TGL35220.1"/>
    <property type="molecule type" value="Genomic_DNA"/>
</dbReference>
<evidence type="ECO:0000313" key="2">
    <source>
        <dbReference type="Proteomes" id="UP000297871"/>
    </source>
</evidence>
<gene>
    <name evidence="1" type="ORF">EHQ52_12140</name>
</gene>
<proteinExistence type="predicted"/>